<proteinExistence type="predicted"/>
<dbReference type="Proteomes" id="UP000050525">
    <property type="component" value="Unassembled WGS sequence"/>
</dbReference>
<evidence type="ECO:0000313" key="1">
    <source>
        <dbReference type="EMBL" id="KYO28253.1"/>
    </source>
</evidence>
<name>A0A151MUP0_ALLMI</name>
<gene>
    <name evidence="1" type="ORF">Y1Q_0020699</name>
</gene>
<dbReference type="AlphaFoldDB" id="A0A151MUP0"/>
<protein>
    <submittedName>
        <fullName evidence="1">Uncharacterized protein</fullName>
    </submittedName>
</protein>
<organism evidence="1 2">
    <name type="scientific">Alligator mississippiensis</name>
    <name type="common">American alligator</name>
    <dbReference type="NCBI Taxonomy" id="8496"/>
    <lineage>
        <taxon>Eukaryota</taxon>
        <taxon>Metazoa</taxon>
        <taxon>Chordata</taxon>
        <taxon>Craniata</taxon>
        <taxon>Vertebrata</taxon>
        <taxon>Euteleostomi</taxon>
        <taxon>Archelosauria</taxon>
        <taxon>Archosauria</taxon>
        <taxon>Crocodylia</taxon>
        <taxon>Alligatoridae</taxon>
        <taxon>Alligatorinae</taxon>
        <taxon>Alligator</taxon>
    </lineage>
</organism>
<keyword evidence="2" id="KW-1185">Reference proteome</keyword>
<dbReference type="EMBL" id="AKHW03004944">
    <property type="protein sequence ID" value="KYO28253.1"/>
    <property type="molecule type" value="Genomic_DNA"/>
</dbReference>
<reference evidence="1 2" key="1">
    <citation type="journal article" date="2012" name="Genome Biol.">
        <title>Sequencing three crocodilian genomes to illuminate the evolution of archosaurs and amniotes.</title>
        <authorList>
            <person name="St John J.A."/>
            <person name="Braun E.L."/>
            <person name="Isberg S.R."/>
            <person name="Miles L.G."/>
            <person name="Chong A.Y."/>
            <person name="Gongora J."/>
            <person name="Dalzell P."/>
            <person name="Moran C."/>
            <person name="Bed'hom B."/>
            <person name="Abzhanov A."/>
            <person name="Burgess S.C."/>
            <person name="Cooksey A.M."/>
            <person name="Castoe T.A."/>
            <person name="Crawford N.G."/>
            <person name="Densmore L.D."/>
            <person name="Drew J.C."/>
            <person name="Edwards S.V."/>
            <person name="Faircloth B.C."/>
            <person name="Fujita M.K."/>
            <person name="Greenwold M.J."/>
            <person name="Hoffmann F.G."/>
            <person name="Howard J.M."/>
            <person name="Iguchi T."/>
            <person name="Janes D.E."/>
            <person name="Khan S.Y."/>
            <person name="Kohno S."/>
            <person name="de Koning A.J."/>
            <person name="Lance S.L."/>
            <person name="McCarthy F.M."/>
            <person name="McCormack J.E."/>
            <person name="Merchant M.E."/>
            <person name="Peterson D.G."/>
            <person name="Pollock D.D."/>
            <person name="Pourmand N."/>
            <person name="Raney B.J."/>
            <person name="Roessler K.A."/>
            <person name="Sanford J.R."/>
            <person name="Sawyer R.H."/>
            <person name="Schmidt C.J."/>
            <person name="Triplett E.W."/>
            <person name="Tuberville T.D."/>
            <person name="Venegas-Anaya M."/>
            <person name="Howard J.T."/>
            <person name="Jarvis E.D."/>
            <person name="Guillette L.J.Jr."/>
            <person name="Glenn T.C."/>
            <person name="Green R.E."/>
            <person name="Ray D.A."/>
        </authorList>
    </citation>
    <scope>NUCLEOTIDE SEQUENCE [LARGE SCALE GENOMIC DNA]</scope>
    <source>
        <strain evidence="1">KSC_2009_1</strain>
    </source>
</reference>
<sequence>MASYCTSCLPSILNWGIYFYVASEEQSRQGCLGALVPPPRLYHLSVVSRLPIGDIIYLDVFVPEANKQKIKNEVDACSVYTNFTICERTKGRWSLQLIFPSLQINQVEIHGIKWSCTYSVSLNIPTVVVCVLCFINPKEL</sequence>
<accession>A0A151MUP0</accession>
<evidence type="ECO:0000313" key="2">
    <source>
        <dbReference type="Proteomes" id="UP000050525"/>
    </source>
</evidence>
<comment type="caution">
    <text evidence="1">The sequence shown here is derived from an EMBL/GenBank/DDBJ whole genome shotgun (WGS) entry which is preliminary data.</text>
</comment>